<reference evidence="1" key="1">
    <citation type="submission" date="2020-05" db="EMBL/GenBank/DDBJ databases">
        <title>Large-scale comparative analyses of tick genomes elucidate their genetic diversity and vector capacities.</title>
        <authorList>
            <person name="Jia N."/>
            <person name="Wang J."/>
            <person name="Shi W."/>
            <person name="Du L."/>
            <person name="Sun Y."/>
            <person name="Zhan W."/>
            <person name="Jiang J."/>
            <person name="Wang Q."/>
            <person name="Zhang B."/>
            <person name="Ji P."/>
            <person name="Sakyi L.B."/>
            <person name="Cui X."/>
            <person name="Yuan T."/>
            <person name="Jiang B."/>
            <person name="Yang W."/>
            <person name="Lam T.T.-Y."/>
            <person name="Chang Q."/>
            <person name="Ding S."/>
            <person name="Wang X."/>
            <person name="Zhu J."/>
            <person name="Ruan X."/>
            <person name="Zhao L."/>
            <person name="Wei J."/>
            <person name="Que T."/>
            <person name="Du C."/>
            <person name="Cheng J."/>
            <person name="Dai P."/>
            <person name="Han X."/>
            <person name="Huang E."/>
            <person name="Gao Y."/>
            <person name="Liu J."/>
            <person name="Shao H."/>
            <person name="Ye R."/>
            <person name="Li L."/>
            <person name="Wei W."/>
            <person name="Wang X."/>
            <person name="Wang C."/>
            <person name="Yang T."/>
            <person name="Huo Q."/>
            <person name="Li W."/>
            <person name="Guo W."/>
            <person name="Chen H."/>
            <person name="Zhou L."/>
            <person name="Ni X."/>
            <person name="Tian J."/>
            <person name="Zhou Y."/>
            <person name="Sheng Y."/>
            <person name="Liu T."/>
            <person name="Pan Y."/>
            <person name="Xia L."/>
            <person name="Li J."/>
            <person name="Zhao F."/>
            <person name="Cao W."/>
        </authorList>
    </citation>
    <scope>NUCLEOTIDE SEQUENCE</scope>
    <source>
        <strain evidence="1">Hyas-2018</strain>
    </source>
</reference>
<protein>
    <submittedName>
        <fullName evidence="1">Uncharacterized protein</fullName>
    </submittedName>
</protein>
<evidence type="ECO:0000313" key="1">
    <source>
        <dbReference type="EMBL" id="KAH6931262.1"/>
    </source>
</evidence>
<organism evidence="1 2">
    <name type="scientific">Hyalomma asiaticum</name>
    <name type="common">Tick</name>
    <dbReference type="NCBI Taxonomy" id="266040"/>
    <lineage>
        <taxon>Eukaryota</taxon>
        <taxon>Metazoa</taxon>
        <taxon>Ecdysozoa</taxon>
        <taxon>Arthropoda</taxon>
        <taxon>Chelicerata</taxon>
        <taxon>Arachnida</taxon>
        <taxon>Acari</taxon>
        <taxon>Parasitiformes</taxon>
        <taxon>Ixodida</taxon>
        <taxon>Ixodoidea</taxon>
        <taxon>Ixodidae</taxon>
        <taxon>Hyalomminae</taxon>
        <taxon>Hyalomma</taxon>
    </lineage>
</organism>
<sequence length="107" mass="12421">MAKRRHYHARAFACRAEQQRKKERDARICAREQAGGAARRGHPSSRFSFPRETGFPTPSTRARGVTAGPRRRTLARKPRRGVYEEPVAPLVSSWHRPFLEEYVHRLE</sequence>
<name>A0ACB7S7V3_HYAAI</name>
<keyword evidence="2" id="KW-1185">Reference proteome</keyword>
<proteinExistence type="predicted"/>
<dbReference type="Proteomes" id="UP000821845">
    <property type="component" value="Chromosome 5"/>
</dbReference>
<dbReference type="EMBL" id="CM023485">
    <property type="protein sequence ID" value="KAH6931262.1"/>
    <property type="molecule type" value="Genomic_DNA"/>
</dbReference>
<comment type="caution">
    <text evidence="1">The sequence shown here is derived from an EMBL/GenBank/DDBJ whole genome shotgun (WGS) entry which is preliminary data.</text>
</comment>
<accession>A0ACB7S7V3</accession>
<evidence type="ECO:0000313" key="2">
    <source>
        <dbReference type="Proteomes" id="UP000821845"/>
    </source>
</evidence>
<gene>
    <name evidence="1" type="ORF">HPB50_023258</name>
</gene>